<dbReference type="AlphaFoldDB" id="A0A800NB16"/>
<evidence type="ECO:0000256" key="6">
    <source>
        <dbReference type="ARBA" id="ARBA00023136"/>
    </source>
</evidence>
<evidence type="ECO:0000256" key="7">
    <source>
        <dbReference type="SAM" id="Phobius"/>
    </source>
</evidence>
<feature type="transmembrane region" description="Helical" evidence="7">
    <location>
        <begin position="22"/>
        <end position="42"/>
    </location>
</feature>
<dbReference type="PANTHER" id="PTHR30193:SF37">
    <property type="entry name" value="INNER MEMBRANE ABC TRANSPORTER PERMEASE PROTEIN YCJO"/>
    <property type="match status" value="1"/>
</dbReference>
<keyword evidence="5 7" id="KW-1133">Transmembrane helix</keyword>
<gene>
    <name evidence="8" type="ORF">KIS1582_1551</name>
</gene>
<organism evidence="8 9">
    <name type="scientific">Cytobacillus firmus</name>
    <name type="common">Bacillus firmus</name>
    <dbReference type="NCBI Taxonomy" id="1399"/>
    <lineage>
        <taxon>Bacteria</taxon>
        <taxon>Bacillati</taxon>
        <taxon>Bacillota</taxon>
        <taxon>Bacilli</taxon>
        <taxon>Bacillales</taxon>
        <taxon>Bacillaceae</taxon>
        <taxon>Cytobacillus</taxon>
    </lineage>
</organism>
<proteinExistence type="predicted"/>
<protein>
    <submittedName>
        <fullName evidence="8">N-Acetyl-D-glucosamine ABC transport system, permease protein 1</fullName>
    </submittedName>
</protein>
<name>A0A800NB16_CYTFI</name>
<comment type="caution">
    <text evidence="8">The sequence shown here is derived from an EMBL/GenBank/DDBJ whole genome shotgun (WGS) entry which is preliminary data.</text>
</comment>
<keyword evidence="3" id="KW-1003">Cell membrane</keyword>
<dbReference type="GO" id="GO:0005886">
    <property type="term" value="C:plasma membrane"/>
    <property type="evidence" value="ECO:0007669"/>
    <property type="project" value="UniProtKB-SubCell"/>
</dbReference>
<dbReference type="EMBL" id="VDEM01000012">
    <property type="protein sequence ID" value="KAF0824630.1"/>
    <property type="molecule type" value="Genomic_DNA"/>
</dbReference>
<comment type="subcellular location">
    <subcellularLocation>
        <location evidence="1">Cell membrane</location>
        <topology evidence="1">Multi-pass membrane protein</topology>
    </subcellularLocation>
</comment>
<dbReference type="SUPFAM" id="SSF161098">
    <property type="entry name" value="MetI-like"/>
    <property type="match status" value="1"/>
</dbReference>
<evidence type="ECO:0000256" key="2">
    <source>
        <dbReference type="ARBA" id="ARBA00022448"/>
    </source>
</evidence>
<dbReference type="Gene3D" id="1.10.3720.10">
    <property type="entry name" value="MetI-like"/>
    <property type="match status" value="1"/>
</dbReference>
<dbReference type="RefSeq" id="WP_159344742.1">
    <property type="nucleotide sequence ID" value="NZ_JBALOT010000002.1"/>
</dbReference>
<keyword evidence="2" id="KW-0813">Transport</keyword>
<dbReference type="InterPro" id="IPR051393">
    <property type="entry name" value="ABC_transporter_permease"/>
</dbReference>
<evidence type="ECO:0000313" key="9">
    <source>
        <dbReference type="Proteomes" id="UP000465778"/>
    </source>
</evidence>
<keyword evidence="4 7" id="KW-0812">Transmembrane</keyword>
<sequence length="48" mass="5721">MVLVHYIYQEAFQRFDMGYASAAAYVFFIILFILTLVQMRVFKSDSEF</sequence>
<dbReference type="OrthoDB" id="9787541at2"/>
<reference evidence="8 9" key="1">
    <citation type="journal article" date="2020" name="G3 (Bethesda)">
        <title>Whole Genome Sequencing and Comparative Genomics of Two Nematicidal Bacillus Strains Reveals a Wide Range of Possible Virulence Factors.</title>
        <authorList>
            <person name="Susic N."/>
            <person name="Janezic S."/>
            <person name="Rupnik M."/>
            <person name="Geric Stare B."/>
        </authorList>
    </citation>
    <scope>NUCLEOTIDE SEQUENCE [LARGE SCALE GENOMIC DNA]</scope>
    <source>
        <strain evidence="8 9">I-1582</strain>
    </source>
</reference>
<evidence type="ECO:0000256" key="1">
    <source>
        <dbReference type="ARBA" id="ARBA00004651"/>
    </source>
</evidence>
<evidence type="ECO:0000313" key="8">
    <source>
        <dbReference type="EMBL" id="KAF0824630.1"/>
    </source>
</evidence>
<dbReference type="Proteomes" id="UP000465778">
    <property type="component" value="Unassembled WGS sequence"/>
</dbReference>
<evidence type="ECO:0000256" key="5">
    <source>
        <dbReference type="ARBA" id="ARBA00022989"/>
    </source>
</evidence>
<evidence type="ECO:0000256" key="4">
    <source>
        <dbReference type="ARBA" id="ARBA00022692"/>
    </source>
</evidence>
<dbReference type="InterPro" id="IPR035906">
    <property type="entry name" value="MetI-like_sf"/>
</dbReference>
<keyword evidence="6 7" id="KW-0472">Membrane</keyword>
<dbReference type="PANTHER" id="PTHR30193">
    <property type="entry name" value="ABC TRANSPORTER PERMEASE PROTEIN"/>
    <property type="match status" value="1"/>
</dbReference>
<accession>A0A800NB16</accession>
<evidence type="ECO:0000256" key="3">
    <source>
        <dbReference type="ARBA" id="ARBA00022475"/>
    </source>
</evidence>